<evidence type="ECO:0000313" key="5">
    <source>
        <dbReference type="EMBL" id="CRH06823.1"/>
    </source>
</evidence>
<sequence length="310" mass="34001">MRDSIESAQPPALTIQGLVKRYGNGVLALDGIDLQVAQGELFAILGPNGAGKSTLINIIAQVTGKSEGQVQLFGVDLDRSAQQAKLQVGITPQEIALDPFFTVREVLINHAGYYGERKPHAYVDHLLEQLGLTEHADKRTRQLSGGMKRRLTVAKSLVHKPQLIILDEPTAGVDVALRRDLWAFVRQLHQDGVTVILTTHYLEEAQELAERVAIINQGKLIACERTDKLLATFGSRRIEIQWQPGSPEPAALPQGLQWRAEEAQAAGNLKEAAIPELLAWAAQQGGAIRDLRMEPPRLEDVYLQLTGEAS</sequence>
<dbReference type="Gene3D" id="3.40.50.300">
    <property type="entry name" value="P-loop containing nucleotide triphosphate hydrolases"/>
    <property type="match status" value="1"/>
</dbReference>
<gene>
    <name evidence="5" type="primary">yadG</name>
    <name evidence="5" type="ORF">MAGMO_2669</name>
</gene>
<dbReference type="AlphaFoldDB" id="A0A1S7LK89"/>
<evidence type="ECO:0000259" key="4">
    <source>
        <dbReference type="PROSITE" id="PS50893"/>
    </source>
</evidence>
<dbReference type="EMBL" id="LO017727">
    <property type="protein sequence ID" value="CRH06823.1"/>
    <property type="molecule type" value="Genomic_DNA"/>
</dbReference>
<accession>A0A1S7LK89</accession>
<dbReference type="InterPro" id="IPR027417">
    <property type="entry name" value="P-loop_NTPase"/>
</dbReference>
<dbReference type="InterPro" id="IPR003439">
    <property type="entry name" value="ABC_transporter-like_ATP-bd"/>
</dbReference>
<reference evidence="5" key="1">
    <citation type="submission" date="2015-04" db="EMBL/GenBank/DDBJ databases">
        <authorList>
            <person name="Syromyatnikov M.Y."/>
            <person name="Popov V.N."/>
        </authorList>
    </citation>
    <scope>NUCLEOTIDE SEQUENCE</scope>
    <source>
        <strain evidence="5">MO-1</strain>
    </source>
</reference>
<dbReference type="InterPro" id="IPR017871">
    <property type="entry name" value="ABC_transporter-like_CS"/>
</dbReference>
<dbReference type="PANTHER" id="PTHR42711:SF15">
    <property type="entry name" value="ABC-TYPE MULTIDRUG TRANSPORT SYSTEM, ATPASE COMPONENT"/>
    <property type="match status" value="1"/>
</dbReference>
<feature type="domain" description="ABC transporter" evidence="4">
    <location>
        <begin position="13"/>
        <end position="242"/>
    </location>
</feature>
<dbReference type="SMART" id="SM00382">
    <property type="entry name" value="AAA"/>
    <property type="match status" value="1"/>
</dbReference>
<dbReference type="PROSITE" id="PS00211">
    <property type="entry name" value="ABC_TRANSPORTER_1"/>
    <property type="match status" value="1"/>
</dbReference>
<keyword evidence="1" id="KW-0813">Transport</keyword>
<dbReference type="InterPro" id="IPR003593">
    <property type="entry name" value="AAA+_ATPase"/>
</dbReference>
<organism evidence="5">
    <name type="scientific">Magnetococcus massalia (strain MO-1)</name>
    <dbReference type="NCBI Taxonomy" id="451514"/>
    <lineage>
        <taxon>Bacteria</taxon>
        <taxon>Pseudomonadati</taxon>
        <taxon>Pseudomonadota</taxon>
        <taxon>Magnetococcia</taxon>
        <taxon>Magnetococcales</taxon>
        <taxon>Magnetococcaceae</taxon>
        <taxon>Magnetococcus</taxon>
    </lineage>
</organism>
<evidence type="ECO:0000256" key="1">
    <source>
        <dbReference type="ARBA" id="ARBA00022448"/>
    </source>
</evidence>
<dbReference type="InterPro" id="IPR050763">
    <property type="entry name" value="ABC_transporter_ATP-binding"/>
</dbReference>
<name>A0A1S7LK89_MAGMO</name>
<dbReference type="GO" id="GO:0005524">
    <property type="term" value="F:ATP binding"/>
    <property type="evidence" value="ECO:0007669"/>
    <property type="project" value="UniProtKB-KW"/>
</dbReference>
<protein>
    <submittedName>
        <fullName evidence="5">ABC transporter, ATPase component</fullName>
    </submittedName>
</protein>
<dbReference type="CDD" id="cd03263">
    <property type="entry name" value="ABC_subfamily_A"/>
    <property type="match status" value="1"/>
</dbReference>
<dbReference type="GO" id="GO:0016887">
    <property type="term" value="F:ATP hydrolysis activity"/>
    <property type="evidence" value="ECO:0007669"/>
    <property type="project" value="InterPro"/>
</dbReference>
<dbReference type="PROSITE" id="PS50893">
    <property type="entry name" value="ABC_TRANSPORTER_2"/>
    <property type="match status" value="1"/>
</dbReference>
<evidence type="ECO:0000256" key="2">
    <source>
        <dbReference type="ARBA" id="ARBA00022741"/>
    </source>
</evidence>
<dbReference type="PANTHER" id="PTHR42711">
    <property type="entry name" value="ABC TRANSPORTER ATP-BINDING PROTEIN"/>
    <property type="match status" value="1"/>
</dbReference>
<keyword evidence="3" id="KW-0067">ATP-binding</keyword>
<dbReference type="SUPFAM" id="SSF52540">
    <property type="entry name" value="P-loop containing nucleoside triphosphate hydrolases"/>
    <property type="match status" value="1"/>
</dbReference>
<dbReference type="Pfam" id="PF00005">
    <property type="entry name" value="ABC_tran"/>
    <property type="match status" value="1"/>
</dbReference>
<evidence type="ECO:0000256" key="3">
    <source>
        <dbReference type="ARBA" id="ARBA00022840"/>
    </source>
</evidence>
<keyword evidence="2" id="KW-0547">Nucleotide-binding</keyword>
<proteinExistence type="predicted"/>